<organism evidence="2 3">
    <name type="scientific">Candidatus Nealsonbacteria bacterium CG_4_10_14_0_8_um_filter_35_10</name>
    <dbReference type="NCBI Taxonomy" id="1974683"/>
    <lineage>
        <taxon>Bacteria</taxon>
        <taxon>Candidatus Nealsoniibacteriota</taxon>
    </lineage>
</organism>
<comment type="caution">
    <text evidence="2">The sequence shown here is derived from an EMBL/GenBank/DDBJ whole genome shotgun (WGS) entry which is preliminary data.</text>
</comment>
<name>A0A2M7R850_9BACT</name>
<evidence type="ECO:0000313" key="2">
    <source>
        <dbReference type="EMBL" id="PIY90974.1"/>
    </source>
</evidence>
<sequence>MTNQKTNWKFVAIVVVLVVIVGGGILWWVEKSEVPLAEFLEVKKPKKVVEEETICGVSDPLHCNDDKDCICEARGCFRGNKHYYEKCINKEKICLDYCGLPGSTTISKCVQNKCTFELKTW</sequence>
<gene>
    <name evidence="2" type="ORF">COY72_00575</name>
</gene>
<keyword evidence="1" id="KW-0472">Membrane</keyword>
<protein>
    <submittedName>
        <fullName evidence="2">Uncharacterized protein</fullName>
    </submittedName>
</protein>
<proteinExistence type="predicted"/>
<dbReference type="EMBL" id="PFLX01000015">
    <property type="protein sequence ID" value="PIY90974.1"/>
    <property type="molecule type" value="Genomic_DNA"/>
</dbReference>
<evidence type="ECO:0000256" key="1">
    <source>
        <dbReference type="SAM" id="Phobius"/>
    </source>
</evidence>
<dbReference type="Proteomes" id="UP000230055">
    <property type="component" value="Unassembled WGS sequence"/>
</dbReference>
<feature type="transmembrane region" description="Helical" evidence="1">
    <location>
        <begin position="7"/>
        <end position="29"/>
    </location>
</feature>
<dbReference type="AlphaFoldDB" id="A0A2M7R850"/>
<accession>A0A2M7R850</accession>
<keyword evidence="1" id="KW-1133">Transmembrane helix</keyword>
<reference evidence="3" key="1">
    <citation type="submission" date="2017-09" db="EMBL/GenBank/DDBJ databases">
        <title>Depth-based differentiation of microbial function through sediment-hosted aquifers and enrichment of novel symbionts in the deep terrestrial subsurface.</title>
        <authorList>
            <person name="Probst A.J."/>
            <person name="Ladd B."/>
            <person name="Jarett J.K."/>
            <person name="Geller-Mcgrath D.E."/>
            <person name="Sieber C.M.K."/>
            <person name="Emerson J.B."/>
            <person name="Anantharaman K."/>
            <person name="Thomas B.C."/>
            <person name="Malmstrom R."/>
            <person name="Stieglmeier M."/>
            <person name="Klingl A."/>
            <person name="Woyke T."/>
            <person name="Ryan C.M."/>
            <person name="Banfield J.F."/>
        </authorList>
    </citation>
    <scope>NUCLEOTIDE SEQUENCE [LARGE SCALE GENOMIC DNA]</scope>
</reference>
<evidence type="ECO:0000313" key="3">
    <source>
        <dbReference type="Proteomes" id="UP000230055"/>
    </source>
</evidence>
<keyword evidence="1" id="KW-0812">Transmembrane</keyword>